<feature type="binding site" description="covalent" evidence="8">
    <location>
        <position position="146"/>
    </location>
    <ligand>
        <name>heme c</name>
        <dbReference type="ChEBI" id="CHEBI:61717"/>
        <label>2</label>
    </ligand>
</feature>
<dbReference type="GO" id="GO:0005506">
    <property type="term" value="F:iron ion binding"/>
    <property type="evidence" value="ECO:0007669"/>
    <property type="project" value="InterPro"/>
</dbReference>
<dbReference type="Pfam" id="PF00034">
    <property type="entry name" value="Cytochrom_C"/>
    <property type="match status" value="1"/>
</dbReference>
<dbReference type="SUPFAM" id="SSF46626">
    <property type="entry name" value="Cytochrome c"/>
    <property type="match status" value="2"/>
</dbReference>
<dbReference type="eggNOG" id="COG2863">
    <property type="taxonomic scope" value="Bacteria"/>
</dbReference>
<feature type="binding site" description="covalent" evidence="8">
    <location>
        <position position="54"/>
    </location>
    <ligand>
        <name>heme c</name>
        <dbReference type="ChEBI" id="CHEBI:61717"/>
        <label>1</label>
    </ligand>
</feature>
<evidence type="ECO:0000256" key="5">
    <source>
        <dbReference type="ARBA" id="ARBA00022764"/>
    </source>
</evidence>
<reference evidence="12 13" key="1">
    <citation type="journal article" date="2013" name="Genome Announc.">
        <title>Genome Sequence of the Obligate Gammaproteobacterial Methanotroph Methylomicrobium album Strain BG8.</title>
        <authorList>
            <person name="Kits K.D."/>
            <person name="Kalyuzhnaya M.G."/>
            <person name="Klotz M.G."/>
            <person name="Jetten M.S."/>
            <person name="Op den Camp H.J."/>
            <person name="Vuilleumier S."/>
            <person name="Bringel F."/>
            <person name="Dispirito A.A."/>
            <person name="Murrell J.C."/>
            <person name="Bruce D."/>
            <person name="Cheng J.F."/>
            <person name="Copeland A."/>
            <person name="Goodwin L."/>
            <person name="Hauser L."/>
            <person name="Lajus A."/>
            <person name="Land M.L."/>
            <person name="Lapidus A."/>
            <person name="Lucas S."/>
            <person name="Medigue C."/>
            <person name="Pitluck S."/>
            <person name="Woyke T."/>
            <person name="Zeytun A."/>
            <person name="Stein L.Y."/>
        </authorList>
    </citation>
    <scope>NUCLEOTIDE SEQUENCE [LARGE SCALE GENOMIC DNA]</scope>
    <source>
        <strain evidence="12 13">BG8</strain>
    </source>
</reference>
<dbReference type="PANTHER" id="PTHR33751">
    <property type="entry name" value="CBB3-TYPE CYTOCHROME C OXIDASE SUBUNIT FIXP"/>
    <property type="match status" value="1"/>
</dbReference>
<dbReference type="Proteomes" id="UP000005090">
    <property type="component" value="Chromosome"/>
</dbReference>
<dbReference type="InterPro" id="IPR050597">
    <property type="entry name" value="Cytochrome_c_Oxidase_Subunit"/>
</dbReference>
<feature type="binding site" description="covalent" evidence="8">
    <location>
        <position position="51"/>
    </location>
    <ligand>
        <name>heme c</name>
        <dbReference type="ChEBI" id="CHEBI:61717"/>
        <label>1</label>
    </ligand>
</feature>
<feature type="domain" description="Cytochrome c" evidence="11">
    <location>
        <begin position="125"/>
        <end position="219"/>
    </location>
</feature>
<dbReference type="PANTHER" id="PTHR33751:SF9">
    <property type="entry name" value="CYTOCHROME C4"/>
    <property type="match status" value="1"/>
</dbReference>
<dbReference type="GO" id="GO:0020037">
    <property type="term" value="F:heme binding"/>
    <property type="evidence" value="ECO:0007669"/>
    <property type="project" value="InterPro"/>
</dbReference>
<evidence type="ECO:0000313" key="13">
    <source>
        <dbReference type="Proteomes" id="UP000005090"/>
    </source>
</evidence>
<dbReference type="AlphaFoldDB" id="H8GMQ1"/>
<keyword evidence="6" id="KW-0249">Electron transport</keyword>
<keyword evidence="2" id="KW-0813">Transport</keyword>
<organism evidence="12 13">
    <name type="scientific">Methylomicrobium album BG8</name>
    <dbReference type="NCBI Taxonomy" id="686340"/>
    <lineage>
        <taxon>Bacteria</taxon>
        <taxon>Pseudomonadati</taxon>
        <taxon>Pseudomonadota</taxon>
        <taxon>Gammaproteobacteria</taxon>
        <taxon>Methylococcales</taxon>
        <taxon>Methylococcaceae</taxon>
        <taxon>Methylomicrobium</taxon>
    </lineage>
</organism>
<evidence type="ECO:0000256" key="9">
    <source>
        <dbReference type="PIRSR" id="PIRSR000005-2"/>
    </source>
</evidence>
<keyword evidence="5" id="KW-0574">Periplasm</keyword>
<dbReference type="GO" id="GO:0009055">
    <property type="term" value="F:electron transfer activity"/>
    <property type="evidence" value="ECO:0007669"/>
    <property type="project" value="InterPro"/>
</dbReference>
<evidence type="ECO:0000256" key="3">
    <source>
        <dbReference type="ARBA" id="ARBA00022617"/>
    </source>
</evidence>
<protein>
    <submittedName>
        <fullName evidence="12">Cytochrome c553</fullName>
    </submittedName>
</protein>
<evidence type="ECO:0000259" key="11">
    <source>
        <dbReference type="PROSITE" id="PS51007"/>
    </source>
</evidence>
<feature type="chain" id="PRO_5003613673" evidence="10">
    <location>
        <begin position="23"/>
        <end position="221"/>
    </location>
</feature>
<dbReference type="EMBL" id="CM001475">
    <property type="protein sequence ID" value="EIC28291.1"/>
    <property type="molecule type" value="Genomic_DNA"/>
</dbReference>
<gene>
    <name evidence="12" type="ORF">Metal_0437</name>
</gene>
<evidence type="ECO:0000256" key="4">
    <source>
        <dbReference type="ARBA" id="ARBA00022723"/>
    </source>
</evidence>
<comment type="subcellular location">
    <subcellularLocation>
        <location evidence="1">Periplasm</location>
    </subcellularLocation>
</comment>
<dbReference type="GO" id="GO:0042597">
    <property type="term" value="C:periplasmic space"/>
    <property type="evidence" value="ECO:0007669"/>
    <property type="project" value="UniProtKB-SubCell"/>
</dbReference>
<dbReference type="PROSITE" id="PS51007">
    <property type="entry name" value="CYTC"/>
    <property type="match status" value="2"/>
</dbReference>
<keyword evidence="3 8" id="KW-0349">Heme</keyword>
<evidence type="ECO:0000256" key="10">
    <source>
        <dbReference type="SAM" id="SignalP"/>
    </source>
</evidence>
<feature type="binding site" description="axial binding residue" evidence="9">
    <location>
        <position position="55"/>
    </location>
    <ligand>
        <name>heme c</name>
        <dbReference type="ChEBI" id="CHEBI:61717"/>
        <label>1</label>
    </ligand>
    <ligandPart>
        <name>Fe</name>
        <dbReference type="ChEBI" id="CHEBI:18248"/>
    </ligandPart>
</feature>
<evidence type="ECO:0000313" key="12">
    <source>
        <dbReference type="EMBL" id="EIC28291.1"/>
    </source>
</evidence>
<evidence type="ECO:0000256" key="1">
    <source>
        <dbReference type="ARBA" id="ARBA00004418"/>
    </source>
</evidence>
<name>H8GMQ1_METAL</name>
<accession>H8GMQ1</accession>
<keyword evidence="4 9" id="KW-0479">Metal-binding</keyword>
<evidence type="ECO:0000256" key="8">
    <source>
        <dbReference type="PIRSR" id="PIRSR000005-1"/>
    </source>
</evidence>
<feature type="signal peptide" evidence="10">
    <location>
        <begin position="1"/>
        <end position="22"/>
    </location>
</feature>
<keyword evidence="13" id="KW-1185">Reference proteome</keyword>
<dbReference type="HOGENOM" id="CLU_076280_2_1_6"/>
<dbReference type="PIRSF" id="PIRSF000005">
    <property type="entry name" value="Cytochrome_c4"/>
    <property type="match status" value="1"/>
</dbReference>
<feature type="binding site" description="axial binding residue" evidence="9">
    <location>
        <position position="196"/>
    </location>
    <ligand>
        <name>heme c</name>
        <dbReference type="ChEBI" id="CHEBI:61717"/>
        <label>2</label>
    </ligand>
    <ligandPart>
        <name>Fe</name>
        <dbReference type="ChEBI" id="CHEBI:18248"/>
    </ligandPart>
</feature>
<proteinExistence type="predicted"/>
<feature type="binding site" description="axial binding residue" evidence="9">
    <location>
        <position position="94"/>
    </location>
    <ligand>
        <name>heme c</name>
        <dbReference type="ChEBI" id="CHEBI:61717"/>
        <label>1</label>
    </ligand>
    <ligandPart>
        <name>Fe</name>
        <dbReference type="ChEBI" id="CHEBI:18248"/>
    </ligandPart>
</feature>
<evidence type="ECO:0000256" key="2">
    <source>
        <dbReference type="ARBA" id="ARBA00022448"/>
    </source>
</evidence>
<dbReference type="STRING" id="686340.Metal_0437"/>
<evidence type="ECO:0000256" key="6">
    <source>
        <dbReference type="ARBA" id="ARBA00022982"/>
    </source>
</evidence>
<dbReference type="RefSeq" id="WP_005369179.1">
    <property type="nucleotide sequence ID" value="NZ_CM001475.1"/>
</dbReference>
<comment type="PTM">
    <text evidence="8">Binds 2 heme c groups covalently per subunit.</text>
</comment>
<dbReference type="InterPro" id="IPR024167">
    <property type="entry name" value="Cytochrome_c4-like"/>
</dbReference>
<sequence length="221" mass="23099">MAFSQWMAAGLLLAFSSIGASAAGLGGEGLPSRAGNGDPVAGREKADSGRCLECHGDDGNSGDSRIPNHAGQYAGYLVKQLHDFQTGARQHAVMSVMAEDLDAADMADIAAYFAAQQPMQGRDGSGKRAAPGLFLHGDAGRGIPACADCHGRHGEGRAGEDGTLYPLIGGQRKVYLRAQLTAWKLGERKNSPDGVMNRIAASLSDDEFEALVDYLSGLRPP</sequence>
<feature type="binding site" description="covalent" evidence="8">
    <location>
        <position position="149"/>
    </location>
    <ligand>
        <name>heme c</name>
        <dbReference type="ChEBI" id="CHEBI:61717"/>
        <label>2</label>
    </ligand>
</feature>
<keyword evidence="7 9" id="KW-0408">Iron</keyword>
<feature type="domain" description="Cytochrome c" evidence="11">
    <location>
        <begin position="37"/>
        <end position="117"/>
    </location>
</feature>
<dbReference type="InterPro" id="IPR036909">
    <property type="entry name" value="Cyt_c-like_dom_sf"/>
</dbReference>
<dbReference type="Gene3D" id="1.10.760.10">
    <property type="entry name" value="Cytochrome c-like domain"/>
    <property type="match status" value="2"/>
</dbReference>
<dbReference type="InterPro" id="IPR009056">
    <property type="entry name" value="Cyt_c-like_dom"/>
</dbReference>
<feature type="binding site" description="axial binding residue" evidence="9">
    <location>
        <position position="150"/>
    </location>
    <ligand>
        <name>heme c</name>
        <dbReference type="ChEBI" id="CHEBI:61717"/>
        <label>2</label>
    </ligand>
    <ligandPart>
        <name>Fe</name>
        <dbReference type="ChEBI" id="CHEBI:18248"/>
    </ligandPart>
</feature>
<keyword evidence="10" id="KW-0732">Signal</keyword>
<evidence type="ECO:0000256" key="7">
    <source>
        <dbReference type="ARBA" id="ARBA00023004"/>
    </source>
</evidence>